<feature type="region of interest" description="Disordered" evidence="1">
    <location>
        <begin position="1"/>
        <end position="23"/>
    </location>
</feature>
<sequence length="72" mass="7735">MTEPTELPAALPRLPPQHLPRPRLHQPLLRGECRLRLLCAPAGSGKTVLLGECARRAPPGGQVVWLARGGEA</sequence>
<dbReference type="SUPFAM" id="SSF52540">
    <property type="entry name" value="P-loop containing nucleoside triphosphate hydrolases"/>
    <property type="match status" value="1"/>
</dbReference>
<dbReference type="EMBL" id="QORE01003592">
    <property type="protein sequence ID" value="RCI68517.1"/>
    <property type="molecule type" value="Genomic_DNA"/>
</dbReference>
<reference evidence="2 3" key="1">
    <citation type="submission" date="2018-07" db="EMBL/GenBank/DDBJ databases">
        <title>Mechanisms of high-level aminoglycoside resistance among Gram-negative pathogens in Brazil.</title>
        <authorList>
            <person name="Ballaben A.S."/>
            <person name="Darini A.L.C."/>
            <person name="Doi Y."/>
        </authorList>
    </citation>
    <scope>NUCLEOTIDE SEQUENCE [LARGE SCALE GENOMIC DNA]</scope>
    <source>
        <strain evidence="2 3">B2-305</strain>
    </source>
</reference>
<gene>
    <name evidence="2" type="ORF">DT376_42535</name>
</gene>
<evidence type="ECO:0000256" key="1">
    <source>
        <dbReference type="SAM" id="MobiDB-lite"/>
    </source>
</evidence>
<feature type="non-terminal residue" evidence="2">
    <location>
        <position position="72"/>
    </location>
</feature>
<comment type="caution">
    <text evidence="2">The sequence shown here is derived from an EMBL/GenBank/DDBJ whole genome shotgun (WGS) entry which is preliminary data.</text>
</comment>
<dbReference type="InterPro" id="IPR027417">
    <property type="entry name" value="P-loop_NTPase"/>
</dbReference>
<evidence type="ECO:0000313" key="3">
    <source>
        <dbReference type="Proteomes" id="UP000253594"/>
    </source>
</evidence>
<name>A0A367LUS4_PSEAI</name>
<proteinExistence type="predicted"/>
<organism evidence="2 3">
    <name type="scientific">Pseudomonas aeruginosa</name>
    <dbReference type="NCBI Taxonomy" id="287"/>
    <lineage>
        <taxon>Bacteria</taxon>
        <taxon>Pseudomonadati</taxon>
        <taxon>Pseudomonadota</taxon>
        <taxon>Gammaproteobacteria</taxon>
        <taxon>Pseudomonadales</taxon>
        <taxon>Pseudomonadaceae</taxon>
        <taxon>Pseudomonas</taxon>
    </lineage>
</organism>
<evidence type="ECO:0000313" key="2">
    <source>
        <dbReference type="EMBL" id="RCI68517.1"/>
    </source>
</evidence>
<protein>
    <recommendedName>
        <fullName evidence="4">Helix-turn-helix transcriptional regulator</fullName>
    </recommendedName>
</protein>
<dbReference type="AlphaFoldDB" id="A0A367LUS4"/>
<evidence type="ECO:0008006" key="4">
    <source>
        <dbReference type="Google" id="ProtNLM"/>
    </source>
</evidence>
<accession>A0A367LUS4</accession>
<dbReference type="Proteomes" id="UP000253594">
    <property type="component" value="Unassembled WGS sequence"/>
</dbReference>